<evidence type="ECO:0000313" key="2">
    <source>
        <dbReference type="Proteomes" id="UP000188268"/>
    </source>
</evidence>
<feature type="non-terminal residue" evidence="1">
    <location>
        <position position="43"/>
    </location>
</feature>
<dbReference type="Proteomes" id="UP000188268">
    <property type="component" value="Unassembled WGS sequence"/>
</dbReference>
<dbReference type="Gramene" id="OMO71382">
    <property type="protein sequence ID" value="OMO71382"/>
    <property type="gene ID" value="CCACVL1_18245"/>
</dbReference>
<organism evidence="1 2">
    <name type="scientific">Corchorus capsularis</name>
    <name type="common">Jute</name>
    <dbReference type="NCBI Taxonomy" id="210143"/>
    <lineage>
        <taxon>Eukaryota</taxon>
        <taxon>Viridiplantae</taxon>
        <taxon>Streptophyta</taxon>
        <taxon>Embryophyta</taxon>
        <taxon>Tracheophyta</taxon>
        <taxon>Spermatophyta</taxon>
        <taxon>Magnoliopsida</taxon>
        <taxon>eudicotyledons</taxon>
        <taxon>Gunneridae</taxon>
        <taxon>Pentapetalae</taxon>
        <taxon>rosids</taxon>
        <taxon>malvids</taxon>
        <taxon>Malvales</taxon>
        <taxon>Malvaceae</taxon>
        <taxon>Grewioideae</taxon>
        <taxon>Apeibeae</taxon>
        <taxon>Corchorus</taxon>
    </lineage>
</organism>
<name>A0A1R3HM77_COCAP</name>
<sequence length="43" mass="5170">MDYCKCEQLFMRMSIISSFYQLNCHAFPDIDTWTCHVHHVSCK</sequence>
<evidence type="ECO:0000313" key="1">
    <source>
        <dbReference type="EMBL" id="OMO71382.1"/>
    </source>
</evidence>
<accession>A0A1R3HM77</accession>
<dbReference type="EMBL" id="AWWV01011634">
    <property type="protein sequence ID" value="OMO71382.1"/>
    <property type="molecule type" value="Genomic_DNA"/>
</dbReference>
<keyword evidence="2" id="KW-1185">Reference proteome</keyword>
<dbReference type="AlphaFoldDB" id="A0A1R3HM77"/>
<proteinExistence type="predicted"/>
<protein>
    <submittedName>
        <fullName evidence="1">Uncharacterized protein</fullName>
    </submittedName>
</protein>
<gene>
    <name evidence="1" type="ORF">CCACVL1_18245</name>
</gene>
<reference evidence="1 2" key="1">
    <citation type="submission" date="2013-09" db="EMBL/GenBank/DDBJ databases">
        <title>Corchorus capsularis genome sequencing.</title>
        <authorList>
            <person name="Alam M."/>
            <person name="Haque M.S."/>
            <person name="Islam M.S."/>
            <person name="Emdad E.M."/>
            <person name="Islam M.M."/>
            <person name="Ahmed B."/>
            <person name="Halim A."/>
            <person name="Hossen Q.M.M."/>
            <person name="Hossain M.Z."/>
            <person name="Ahmed R."/>
            <person name="Khan M.M."/>
            <person name="Islam R."/>
            <person name="Rashid M.M."/>
            <person name="Khan S.A."/>
            <person name="Rahman M.S."/>
            <person name="Alam M."/>
        </authorList>
    </citation>
    <scope>NUCLEOTIDE SEQUENCE [LARGE SCALE GENOMIC DNA]</scope>
    <source>
        <strain evidence="2">cv. CVL-1</strain>
        <tissue evidence="1">Whole seedling</tissue>
    </source>
</reference>
<comment type="caution">
    <text evidence="1">The sequence shown here is derived from an EMBL/GenBank/DDBJ whole genome shotgun (WGS) entry which is preliminary data.</text>
</comment>